<dbReference type="Gene3D" id="3.40.50.300">
    <property type="entry name" value="P-loop containing nucleotide triphosphate hydrolases"/>
    <property type="match status" value="1"/>
</dbReference>
<dbReference type="OrthoDB" id="9784878at2"/>
<dbReference type="Proteomes" id="UP000515733">
    <property type="component" value="Chromosome"/>
</dbReference>
<dbReference type="Pfam" id="PF22688">
    <property type="entry name" value="Hda_lid"/>
    <property type="match status" value="1"/>
</dbReference>
<dbReference type="Pfam" id="PF00308">
    <property type="entry name" value="Bac_DnaA"/>
    <property type="match status" value="1"/>
</dbReference>
<dbReference type="AlphaFoldDB" id="A0A6S6XUX6"/>
<dbReference type="InterPro" id="IPR017788">
    <property type="entry name" value="Hda"/>
</dbReference>
<evidence type="ECO:0000313" key="4">
    <source>
        <dbReference type="Proteomes" id="UP000515733"/>
    </source>
</evidence>
<dbReference type="RefSeq" id="WP_145769745.1">
    <property type="nucleotide sequence ID" value="NZ_LR778301.1"/>
</dbReference>
<sequence length="232" mass="25551">MTAAPLTIPRQQLLLGLELDQPRSFDNFVAGANEELLVRLISLASGSAPLYLWGPQGCGRSHLLQATTAMATANRATLFCRGEEVGDYLEPPSGALLVVDDVERLGEAAQIALFRAFNSARREGWTLLLAGPRPPAELDLREDLRTRIGQCLIYEVQALSDQDKAETLRQQATARGMRLDEAIIQWLLRYGRRDLPSLLAALNALDQASLEQKRPPTLPLLREVLQSRSDAA</sequence>
<dbReference type="InterPro" id="IPR055199">
    <property type="entry name" value="Hda_lid"/>
</dbReference>
<feature type="domain" description="Hda lid" evidence="2">
    <location>
        <begin position="161"/>
        <end position="225"/>
    </location>
</feature>
<dbReference type="Gene3D" id="1.10.8.60">
    <property type="match status" value="1"/>
</dbReference>
<dbReference type="PANTHER" id="PTHR30050:SF5">
    <property type="entry name" value="DNAA REGULATORY INACTIVATOR HDA"/>
    <property type="match status" value="1"/>
</dbReference>
<gene>
    <name evidence="3" type="ORF">DENOEST_1485</name>
</gene>
<dbReference type="GO" id="GO:0005886">
    <property type="term" value="C:plasma membrane"/>
    <property type="evidence" value="ECO:0007669"/>
    <property type="project" value="TreeGrafter"/>
</dbReference>
<evidence type="ECO:0000259" key="2">
    <source>
        <dbReference type="Pfam" id="PF22688"/>
    </source>
</evidence>
<dbReference type="KEGG" id="doe:DENOEST_1485"/>
<dbReference type="EMBL" id="LR778301">
    <property type="protein sequence ID" value="CAB1368650.1"/>
    <property type="molecule type" value="Genomic_DNA"/>
</dbReference>
<organism evidence="3 4">
    <name type="scientific">Denitratisoma oestradiolicum</name>
    <dbReference type="NCBI Taxonomy" id="311182"/>
    <lineage>
        <taxon>Bacteria</taxon>
        <taxon>Pseudomonadati</taxon>
        <taxon>Pseudomonadota</taxon>
        <taxon>Betaproteobacteria</taxon>
        <taxon>Nitrosomonadales</taxon>
        <taxon>Sterolibacteriaceae</taxon>
        <taxon>Denitratisoma</taxon>
    </lineage>
</organism>
<protein>
    <submittedName>
        <fullName evidence="3">DnaA regulatory inactivator Hda</fullName>
    </submittedName>
</protein>
<dbReference type="SUPFAM" id="SSF52540">
    <property type="entry name" value="P-loop containing nucleoside triphosphate hydrolases"/>
    <property type="match status" value="1"/>
</dbReference>
<evidence type="ECO:0000313" key="3">
    <source>
        <dbReference type="EMBL" id="CAB1368650.1"/>
    </source>
</evidence>
<dbReference type="PANTHER" id="PTHR30050">
    <property type="entry name" value="CHROMOSOMAL REPLICATION INITIATOR PROTEIN DNAA"/>
    <property type="match status" value="1"/>
</dbReference>
<reference evidence="3 4" key="1">
    <citation type="submission" date="2020-03" db="EMBL/GenBank/DDBJ databases">
        <authorList>
            <consortium name="Genoscope - CEA"/>
            <person name="William W."/>
        </authorList>
    </citation>
    <scope>NUCLEOTIDE SEQUENCE [LARGE SCALE GENOMIC DNA]</scope>
    <source>
        <strain evidence="4">DSM 16959</strain>
    </source>
</reference>
<evidence type="ECO:0000259" key="1">
    <source>
        <dbReference type="Pfam" id="PF00308"/>
    </source>
</evidence>
<dbReference type="GO" id="GO:0032297">
    <property type="term" value="P:negative regulation of DNA-templated DNA replication initiation"/>
    <property type="evidence" value="ECO:0007669"/>
    <property type="project" value="InterPro"/>
</dbReference>
<proteinExistence type="predicted"/>
<dbReference type="GO" id="GO:0003688">
    <property type="term" value="F:DNA replication origin binding"/>
    <property type="evidence" value="ECO:0007669"/>
    <property type="project" value="TreeGrafter"/>
</dbReference>
<dbReference type="InterPro" id="IPR027417">
    <property type="entry name" value="P-loop_NTPase"/>
</dbReference>
<dbReference type="NCBIfam" id="TIGR03420">
    <property type="entry name" value="DnaA_homol_Hda"/>
    <property type="match status" value="1"/>
</dbReference>
<dbReference type="GO" id="GO:0006270">
    <property type="term" value="P:DNA replication initiation"/>
    <property type="evidence" value="ECO:0007669"/>
    <property type="project" value="TreeGrafter"/>
</dbReference>
<feature type="domain" description="Chromosomal replication initiator protein DnaA ATPAse" evidence="1">
    <location>
        <begin position="20"/>
        <end position="74"/>
    </location>
</feature>
<dbReference type="InterPro" id="IPR013317">
    <property type="entry name" value="DnaA_dom"/>
</dbReference>
<keyword evidence="4" id="KW-1185">Reference proteome</keyword>
<name>A0A6S6XUX6_9PROT</name>
<accession>A0A6S6XUX6</accession>